<dbReference type="Pfam" id="PF00857">
    <property type="entry name" value="Isochorismatase"/>
    <property type="match status" value="1"/>
</dbReference>
<name>A0A8G2BPD8_9PROT</name>
<dbReference type="AlphaFoldDB" id="A0A8G2BPD8"/>
<feature type="domain" description="Isochorismatase-like" evidence="2">
    <location>
        <begin position="19"/>
        <end position="210"/>
    </location>
</feature>
<organism evidence="3 4">
    <name type="scientific">Thalassobaculum litoreum DSM 18839</name>
    <dbReference type="NCBI Taxonomy" id="1123362"/>
    <lineage>
        <taxon>Bacteria</taxon>
        <taxon>Pseudomonadati</taxon>
        <taxon>Pseudomonadota</taxon>
        <taxon>Alphaproteobacteria</taxon>
        <taxon>Rhodospirillales</taxon>
        <taxon>Thalassobaculaceae</taxon>
        <taxon>Thalassobaculum</taxon>
    </lineage>
</organism>
<proteinExistence type="predicted"/>
<dbReference type="SUPFAM" id="SSF52499">
    <property type="entry name" value="Isochorismatase-like hydrolases"/>
    <property type="match status" value="1"/>
</dbReference>
<dbReference type="InterPro" id="IPR000868">
    <property type="entry name" value="Isochorismatase-like_dom"/>
</dbReference>
<keyword evidence="4" id="KW-1185">Reference proteome</keyword>
<dbReference type="PANTHER" id="PTHR43540:SF9">
    <property type="entry name" value="FAMILY HYDROLASE, PUTATIVE (AFU_ORTHOLOGUE AFUA_2G08700)-RELATED"/>
    <property type="match status" value="1"/>
</dbReference>
<dbReference type="GO" id="GO:0016787">
    <property type="term" value="F:hydrolase activity"/>
    <property type="evidence" value="ECO:0007669"/>
    <property type="project" value="UniProtKB-KW"/>
</dbReference>
<dbReference type="PANTHER" id="PTHR43540">
    <property type="entry name" value="PEROXYUREIDOACRYLATE/UREIDOACRYLATE AMIDOHYDROLASE-RELATED"/>
    <property type="match status" value="1"/>
</dbReference>
<evidence type="ECO:0000313" key="3">
    <source>
        <dbReference type="EMBL" id="SDG52257.1"/>
    </source>
</evidence>
<dbReference type="Proteomes" id="UP000198615">
    <property type="component" value="Unassembled WGS sequence"/>
</dbReference>
<keyword evidence="1" id="KW-0378">Hydrolase</keyword>
<reference evidence="3 4" key="1">
    <citation type="submission" date="2016-10" db="EMBL/GenBank/DDBJ databases">
        <authorList>
            <person name="Varghese N."/>
            <person name="Submissions S."/>
        </authorList>
    </citation>
    <scope>NUCLEOTIDE SEQUENCE [LARGE SCALE GENOMIC DNA]</scope>
    <source>
        <strain evidence="3 4">DSM 18839</strain>
    </source>
</reference>
<dbReference type="InterPro" id="IPR050272">
    <property type="entry name" value="Isochorismatase-like_hydrls"/>
</dbReference>
<protein>
    <submittedName>
        <fullName evidence="3">Nicotinamidase-related amidase</fullName>
    </submittedName>
</protein>
<comment type="caution">
    <text evidence="3">The sequence shown here is derived from an EMBL/GenBank/DDBJ whole genome shotgun (WGS) entry which is preliminary data.</text>
</comment>
<accession>A0A8G2BPD8</accession>
<evidence type="ECO:0000313" key="4">
    <source>
        <dbReference type="Proteomes" id="UP000198615"/>
    </source>
</evidence>
<dbReference type="RefSeq" id="WP_093154292.1">
    <property type="nucleotide sequence ID" value="NZ_FNBW01000020.1"/>
</dbReference>
<evidence type="ECO:0000259" key="2">
    <source>
        <dbReference type="Pfam" id="PF00857"/>
    </source>
</evidence>
<evidence type="ECO:0000256" key="1">
    <source>
        <dbReference type="ARBA" id="ARBA00022801"/>
    </source>
</evidence>
<gene>
    <name evidence="3" type="ORF">SAMN05660686_04706</name>
</gene>
<sequence>MGTISCNAGLSFTADPARTALVAIDFQRDFLDPGGMVAALGDDIAPMRAIIPNAVALIAAARQAGLMLVHTREGYAPDLSDMHALKRDRKVAGSDGPLGRFLIRGEPGQDHIAECRPAAGELVLDKPGFGAFYRTDLEDRLRARGVDALILTGVTTQCCVASTMREAVDRGFRCLTVEDACAATTPELHDAAISLVYGENNLFGWVSDTERVLAGFKA</sequence>
<dbReference type="EMBL" id="FNBW01000020">
    <property type="protein sequence ID" value="SDG52257.1"/>
    <property type="molecule type" value="Genomic_DNA"/>
</dbReference>
<dbReference type="CDD" id="cd00431">
    <property type="entry name" value="cysteine_hydrolases"/>
    <property type="match status" value="1"/>
</dbReference>
<dbReference type="InterPro" id="IPR036380">
    <property type="entry name" value="Isochorismatase-like_sf"/>
</dbReference>
<dbReference type="OrthoDB" id="9791276at2"/>
<dbReference type="Gene3D" id="3.40.50.850">
    <property type="entry name" value="Isochorismatase-like"/>
    <property type="match status" value="1"/>
</dbReference>